<dbReference type="AlphaFoldDB" id="A0A1Y5RVU9"/>
<dbReference type="Pfam" id="PF06267">
    <property type="entry name" value="DUF1028"/>
    <property type="match status" value="1"/>
</dbReference>
<dbReference type="SUPFAM" id="SSF56235">
    <property type="entry name" value="N-terminal nucleophile aminohydrolases (Ntn hydrolases)"/>
    <property type="match status" value="1"/>
</dbReference>
<evidence type="ECO:0000313" key="2">
    <source>
        <dbReference type="Proteomes" id="UP000193900"/>
    </source>
</evidence>
<sequence length="230" mass="23989">MTFSILTYDRKTGIYAGAAATGSFCVGGWVLRGDIESGLCASQGTAPSTFWRDDAMRLMHQGAPAANIVETLTEADSGRDYRQLSVLDRSGGTAGFTGAESVPFADVIAGPDMIVAGNMIASRSVLEALAQAFRDSSGPAANRLLTALRAAEAAGSDVRGLQSAALLVLDPDAPPLDLRIDHSARPLDDLAALAQTVAQPPYATWLSQVPVQNDLNRAPSEAPAPVPPRE</sequence>
<evidence type="ECO:0008006" key="3">
    <source>
        <dbReference type="Google" id="ProtNLM"/>
    </source>
</evidence>
<dbReference type="PANTHER" id="PTHR39328">
    <property type="entry name" value="BLL2871 PROTEIN"/>
    <property type="match status" value="1"/>
</dbReference>
<evidence type="ECO:0000313" key="1">
    <source>
        <dbReference type="EMBL" id="SLN26459.1"/>
    </source>
</evidence>
<dbReference type="RefSeq" id="WP_085877740.1">
    <property type="nucleotide sequence ID" value="NZ_FWFZ01000003.1"/>
</dbReference>
<name>A0A1Y5RVU9_9RHOB</name>
<organism evidence="1 2">
    <name type="scientific">Roseisalinus antarcticus</name>
    <dbReference type="NCBI Taxonomy" id="254357"/>
    <lineage>
        <taxon>Bacteria</taxon>
        <taxon>Pseudomonadati</taxon>
        <taxon>Pseudomonadota</taxon>
        <taxon>Alphaproteobacteria</taxon>
        <taxon>Rhodobacterales</taxon>
        <taxon>Roseobacteraceae</taxon>
        <taxon>Roseisalinus</taxon>
    </lineage>
</organism>
<dbReference type="InterPro" id="IPR029055">
    <property type="entry name" value="Ntn_hydrolases_N"/>
</dbReference>
<gene>
    <name evidence="1" type="ORF">ROA7023_00822</name>
</gene>
<keyword evidence="2" id="KW-1185">Reference proteome</keyword>
<dbReference type="InterPro" id="IPR010430">
    <property type="entry name" value="DUF1028"/>
</dbReference>
<dbReference type="PANTHER" id="PTHR39328:SF1">
    <property type="entry name" value="BLL2871 PROTEIN"/>
    <property type="match status" value="1"/>
</dbReference>
<reference evidence="1 2" key="1">
    <citation type="submission" date="2017-03" db="EMBL/GenBank/DDBJ databases">
        <authorList>
            <person name="Afonso C.L."/>
            <person name="Miller P.J."/>
            <person name="Scott M.A."/>
            <person name="Spackman E."/>
            <person name="Goraichik I."/>
            <person name="Dimitrov K.M."/>
            <person name="Suarez D.L."/>
            <person name="Swayne D.E."/>
        </authorList>
    </citation>
    <scope>NUCLEOTIDE SEQUENCE [LARGE SCALE GENOMIC DNA]</scope>
    <source>
        <strain evidence="1 2">CECT 7023</strain>
    </source>
</reference>
<accession>A0A1Y5RVU9</accession>
<dbReference type="Proteomes" id="UP000193900">
    <property type="component" value="Unassembled WGS sequence"/>
</dbReference>
<protein>
    <recommendedName>
        <fullName evidence="3">DUF1028 domain-containing protein</fullName>
    </recommendedName>
</protein>
<dbReference type="OrthoDB" id="9790012at2"/>
<dbReference type="Gene3D" id="3.60.20.10">
    <property type="entry name" value="Glutamine Phosphoribosylpyrophosphate, subunit 1, domain 1"/>
    <property type="match status" value="1"/>
</dbReference>
<proteinExistence type="predicted"/>
<dbReference type="EMBL" id="FWFZ01000003">
    <property type="protein sequence ID" value="SLN26459.1"/>
    <property type="molecule type" value="Genomic_DNA"/>
</dbReference>